<feature type="domain" description="Methyltransferase" evidence="1">
    <location>
        <begin position="42"/>
        <end position="167"/>
    </location>
</feature>
<dbReference type="PANTHER" id="PTHR43591:SF24">
    <property type="entry name" value="2-METHOXY-6-POLYPRENYL-1,4-BENZOQUINOL METHYLASE, MITOCHONDRIAL"/>
    <property type="match status" value="1"/>
</dbReference>
<gene>
    <name evidence="2" type="ORF">LJ757_02860</name>
</gene>
<protein>
    <submittedName>
        <fullName evidence="2">Class I SAM-dependent methyltransferase</fullName>
    </submittedName>
</protein>
<dbReference type="RefSeq" id="WP_227894474.1">
    <property type="nucleotide sequence ID" value="NZ_CP099466.1"/>
</dbReference>
<comment type="caution">
    <text evidence="2">The sequence shown here is derived from an EMBL/GenBank/DDBJ whole genome shotgun (WGS) entry which is preliminary data.</text>
</comment>
<reference evidence="2" key="1">
    <citation type="submission" date="2021-10" db="EMBL/GenBank/DDBJ databases">
        <title>Novel species in genus Arthrobacter.</title>
        <authorList>
            <person name="Liu Y."/>
        </authorList>
    </citation>
    <scope>NUCLEOTIDE SEQUENCE</scope>
    <source>
        <strain evidence="2">Zg-Y453</strain>
    </source>
</reference>
<organism evidence="2 3">
    <name type="scientific">Arthrobacter caoxuetaonis</name>
    <dbReference type="NCBI Taxonomy" id="2886935"/>
    <lineage>
        <taxon>Bacteria</taxon>
        <taxon>Bacillati</taxon>
        <taxon>Actinomycetota</taxon>
        <taxon>Actinomycetes</taxon>
        <taxon>Micrococcales</taxon>
        <taxon>Micrococcaceae</taxon>
        <taxon>Arthrobacter</taxon>
    </lineage>
</organism>
<dbReference type="GO" id="GO:0008168">
    <property type="term" value="F:methyltransferase activity"/>
    <property type="evidence" value="ECO:0007669"/>
    <property type="project" value="UniProtKB-KW"/>
</dbReference>
<dbReference type="SUPFAM" id="SSF53335">
    <property type="entry name" value="S-adenosyl-L-methionine-dependent methyltransferases"/>
    <property type="match status" value="1"/>
</dbReference>
<dbReference type="InterPro" id="IPR025714">
    <property type="entry name" value="Methyltranfer_dom"/>
</dbReference>
<evidence type="ECO:0000313" key="3">
    <source>
        <dbReference type="Proteomes" id="UP001139158"/>
    </source>
</evidence>
<keyword evidence="2" id="KW-0489">Methyltransferase</keyword>
<dbReference type="CDD" id="cd02440">
    <property type="entry name" value="AdoMet_MTases"/>
    <property type="match status" value="1"/>
</dbReference>
<accession>A0A9X1SDF5</accession>
<dbReference type="Pfam" id="PF13847">
    <property type="entry name" value="Methyltransf_31"/>
    <property type="match status" value="1"/>
</dbReference>
<proteinExistence type="predicted"/>
<dbReference type="InterPro" id="IPR029063">
    <property type="entry name" value="SAM-dependent_MTases_sf"/>
</dbReference>
<keyword evidence="2" id="KW-0808">Transferase</keyword>
<dbReference type="Gene3D" id="3.40.50.150">
    <property type="entry name" value="Vaccinia Virus protein VP39"/>
    <property type="match status" value="1"/>
</dbReference>
<keyword evidence="3" id="KW-1185">Reference proteome</keyword>
<evidence type="ECO:0000313" key="2">
    <source>
        <dbReference type="EMBL" id="MCC3296744.1"/>
    </source>
</evidence>
<dbReference type="Proteomes" id="UP001139158">
    <property type="component" value="Unassembled WGS sequence"/>
</dbReference>
<name>A0A9X1SDF5_9MICC</name>
<evidence type="ECO:0000259" key="1">
    <source>
        <dbReference type="Pfam" id="PF13847"/>
    </source>
</evidence>
<dbReference type="EMBL" id="JAJFZV010000001">
    <property type="protein sequence ID" value="MCC3296744.1"/>
    <property type="molecule type" value="Genomic_DNA"/>
</dbReference>
<dbReference type="PANTHER" id="PTHR43591">
    <property type="entry name" value="METHYLTRANSFERASE"/>
    <property type="match status" value="1"/>
</dbReference>
<sequence>MPEQHPLESAFDAGAADFERLAPSLWNPMGNALVAAADVHLGEQILDACCGGGAITIPAAQSAGPDGAVDGVDISADLLDVARRKAGTLSLDNAAFHRSDILAWQPDTQYDVVLCGYAVFFLPDMDAGVRHLVSLLRSGGRLALTTWADGSLTEFSSMLYRHCVAVAGEGAPATTGARDNMYAINTPEKATAWLQGLGLEQVEAVHTPAPVQLNPELAWSVILGSALRLLLPEDPAATEKVKEAFLAELGEDYTLNADTLVVTAVKP</sequence>
<dbReference type="GO" id="GO:0032259">
    <property type="term" value="P:methylation"/>
    <property type="evidence" value="ECO:0007669"/>
    <property type="project" value="UniProtKB-KW"/>
</dbReference>
<dbReference type="AlphaFoldDB" id="A0A9X1SDF5"/>